<dbReference type="SUPFAM" id="SSF55447">
    <property type="entry name" value="CO dehydrogenase flavoprotein C-terminal domain-like"/>
    <property type="match status" value="1"/>
</dbReference>
<name>A0A7W8J7K0_9BACT</name>
<dbReference type="PROSITE" id="PS51387">
    <property type="entry name" value="FAD_PCMH"/>
    <property type="match status" value="1"/>
</dbReference>
<dbReference type="InterPro" id="IPR002346">
    <property type="entry name" value="Mopterin_DH_FAD-bd"/>
</dbReference>
<comment type="caution">
    <text evidence="3">The sequence shown here is derived from an EMBL/GenBank/DDBJ whole genome shotgun (WGS) entry which is preliminary data.</text>
</comment>
<dbReference type="Gene3D" id="3.30.43.10">
    <property type="entry name" value="Uridine Diphospho-n-acetylenolpyruvylglucosamine Reductase, domain 2"/>
    <property type="match status" value="1"/>
</dbReference>
<dbReference type="GO" id="GO:0071949">
    <property type="term" value="F:FAD binding"/>
    <property type="evidence" value="ECO:0007669"/>
    <property type="project" value="InterPro"/>
</dbReference>
<reference evidence="3 4" key="1">
    <citation type="submission" date="2020-08" db="EMBL/GenBank/DDBJ databases">
        <title>Genomic Encyclopedia of Type Strains, Phase IV (KMG-V): Genome sequencing to study the core and pangenomes of soil and plant-associated prokaryotes.</title>
        <authorList>
            <person name="Whitman W."/>
        </authorList>
    </citation>
    <scope>NUCLEOTIDE SEQUENCE [LARGE SCALE GENOMIC DNA]</scope>
    <source>
        <strain evidence="3 4">M8US30</strain>
    </source>
</reference>
<dbReference type="Gene3D" id="3.30.390.50">
    <property type="entry name" value="CO dehydrogenase flavoprotein, C-terminal domain"/>
    <property type="match status" value="1"/>
</dbReference>
<dbReference type="PANTHER" id="PTHR42659">
    <property type="entry name" value="XANTHINE DEHYDROGENASE SUBUNIT C-RELATED"/>
    <property type="match status" value="1"/>
</dbReference>
<keyword evidence="1" id="KW-0285">Flavoprotein</keyword>
<dbReference type="InterPro" id="IPR005107">
    <property type="entry name" value="CO_DH_flav_C"/>
</dbReference>
<dbReference type="EMBL" id="JACHDZ010000003">
    <property type="protein sequence ID" value="MBB5344108.1"/>
    <property type="molecule type" value="Genomic_DNA"/>
</dbReference>
<dbReference type="PANTHER" id="PTHR42659:SF1">
    <property type="entry name" value="OXIDOREDUCTASE"/>
    <property type="match status" value="1"/>
</dbReference>
<evidence type="ECO:0000256" key="1">
    <source>
        <dbReference type="ARBA" id="ARBA00022827"/>
    </source>
</evidence>
<sequence length="335" mass="35448">MELFELVTAQTIPEAVKAQAKSSTAQNGAEVRFIAGGTNLIDYMKLNVERPNRLVDINGLPLDQIEKTADGGLKIGALARNADVAQDATVKEQYAVLSQALLAGASPQLRNMATTGGNLLQKTRCVYYRDTATGCNKREPGSGCSAIGGYNRMLAILGTSEHCIATNPSDQNVALMALDAVVHIEGVKGQRAVPVAEFYVVPGATPQRETVLEPGDLVTHITLPKMPAGAKSVYLKLRDRASYEFALASAAIVIKQDASGKIEFIRVAMGGVGTKPWRSLEAEKALLGRAASSATFRTAAEAALHGAKPQSQNGFKVELAKRCLTHAMGQASQSA</sequence>
<gene>
    <name evidence="3" type="ORF">HDF10_002087</name>
</gene>
<evidence type="ECO:0000313" key="4">
    <source>
        <dbReference type="Proteomes" id="UP000569092"/>
    </source>
</evidence>
<evidence type="ECO:0000313" key="3">
    <source>
        <dbReference type="EMBL" id="MBB5344108.1"/>
    </source>
</evidence>
<dbReference type="Gene3D" id="3.30.465.10">
    <property type="match status" value="2"/>
</dbReference>
<dbReference type="InterPro" id="IPR016166">
    <property type="entry name" value="FAD-bd_PCMH"/>
</dbReference>
<dbReference type="Pfam" id="PF03450">
    <property type="entry name" value="CO_deh_flav_C"/>
    <property type="match status" value="1"/>
</dbReference>
<accession>A0A7W8J7K0</accession>
<organism evidence="3 4">
    <name type="scientific">Tunturiibacter lichenicola</name>
    <dbReference type="NCBI Taxonomy" id="2051959"/>
    <lineage>
        <taxon>Bacteria</taxon>
        <taxon>Pseudomonadati</taxon>
        <taxon>Acidobacteriota</taxon>
        <taxon>Terriglobia</taxon>
        <taxon>Terriglobales</taxon>
        <taxon>Acidobacteriaceae</taxon>
        <taxon>Tunturiibacter</taxon>
    </lineage>
</organism>
<proteinExistence type="predicted"/>
<keyword evidence="3" id="KW-0560">Oxidoreductase</keyword>
<dbReference type="InterPro" id="IPR036318">
    <property type="entry name" value="FAD-bd_PCMH-like_sf"/>
</dbReference>
<protein>
    <submittedName>
        <fullName evidence="3">Xanthine dehydrogenase YagS FAD-binding subunit</fullName>
        <ecNumber evidence="3">1.17.1.4</ecNumber>
    </submittedName>
</protein>
<dbReference type="InterPro" id="IPR016169">
    <property type="entry name" value="FAD-bd_PCMH_sub2"/>
</dbReference>
<dbReference type="AlphaFoldDB" id="A0A7W8J7K0"/>
<dbReference type="Proteomes" id="UP000569092">
    <property type="component" value="Unassembled WGS sequence"/>
</dbReference>
<dbReference type="SMART" id="SM01092">
    <property type="entry name" value="CO_deh_flav_C"/>
    <property type="match status" value="1"/>
</dbReference>
<dbReference type="Pfam" id="PF00941">
    <property type="entry name" value="FAD_binding_5"/>
    <property type="match status" value="1"/>
</dbReference>
<feature type="domain" description="FAD-binding PCMH-type" evidence="2">
    <location>
        <begin position="1"/>
        <end position="228"/>
    </location>
</feature>
<dbReference type="InterPro" id="IPR036683">
    <property type="entry name" value="CO_DH_flav_C_dom_sf"/>
</dbReference>
<evidence type="ECO:0000259" key="2">
    <source>
        <dbReference type="PROSITE" id="PS51387"/>
    </source>
</evidence>
<keyword evidence="1" id="KW-0274">FAD</keyword>
<dbReference type="GO" id="GO:0004854">
    <property type="term" value="F:xanthine dehydrogenase activity"/>
    <property type="evidence" value="ECO:0007669"/>
    <property type="project" value="UniProtKB-EC"/>
</dbReference>
<dbReference type="EC" id="1.17.1.4" evidence="3"/>
<dbReference type="SUPFAM" id="SSF56176">
    <property type="entry name" value="FAD-binding/transporter-associated domain-like"/>
    <property type="match status" value="1"/>
</dbReference>
<dbReference type="InterPro" id="IPR016167">
    <property type="entry name" value="FAD-bd_PCMH_sub1"/>
</dbReference>
<dbReference type="InterPro" id="IPR051312">
    <property type="entry name" value="Diverse_Substr_Oxidored"/>
</dbReference>